<name>A0A7M1RSC1_9CAUD</name>
<protein>
    <submittedName>
        <fullName evidence="1">Uncharacterized protein</fullName>
    </submittedName>
</protein>
<sequence>MNKKGLRGFIRNKLPKTWEIVLTRERKLTAFIEYVYEATPSVMKGGRGWRRGVHNITVGYNRCKIYEMFQAEKSKEGLIYWVGIYNKIKDLEHQMN</sequence>
<dbReference type="RefSeq" id="YP_010112680.1">
    <property type="nucleotide sequence ID" value="NC_055894.1"/>
</dbReference>
<accession>A0A7M1RSC1</accession>
<proteinExistence type="predicted"/>
<organism evidence="1 2">
    <name type="scientific">uncultured phage cr6_1</name>
    <dbReference type="NCBI Taxonomy" id="2772085"/>
    <lineage>
        <taxon>Viruses</taxon>
        <taxon>Duplodnaviria</taxon>
        <taxon>Heunggongvirae</taxon>
        <taxon>Uroviricota</taxon>
        <taxon>Caudoviricetes</taxon>
        <taxon>Crassvirales</taxon>
        <taxon>Suoliviridae</taxon>
        <taxon>Bearivirinae</taxon>
        <taxon>Afonbuvirus</taxon>
        <taxon>Afonbuvirus faecalis</taxon>
    </lineage>
</organism>
<dbReference type="EMBL" id="MT774401">
    <property type="protein sequence ID" value="QOR57228.1"/>
    <property type="molecule type" value="Genomic_DNA"/>
</dbReference>
<reference evidence="1 2" key="1">
    <citation type="submission" date="2020-07" db="EMBL/GenBank/DDBJ databases">
        <title>Taxonomic proposal: Crassvirales, a new order of highly abundant and diverse bacterial viruses.</title>
        <authorList>
            <person name="Shkoporov A.N."/>
            <person name="Stockdale S.R."/>
            <person name="Guerin E."/>
            <person name="Ross R.P."/>
            <person name="Hill C."/>
        </authorList>
    </citation>
    <scope>NUCLEOTIDE SEQUENCE [LARGE SCALE GENOMIC DNA]</scope>
</reference>
<dbReference type="GeneID" id="65131160"/>
<evidence type="ECO:0000313" key="1">
    <source>
        <dbReference type="EMBL" id="QOR57228.1"/>
    </source>
</evidence>
<dbReference type="KEGG" id="vg:65131160"/>
<dbReference type="Proteomes" id="UP000593734">
    <property type="component" value="Segment"/>
</dbReference>
<keyword evidence="2" id="KW-1185">Reference proteome</keyword>
<evidence type="ECO:0000313" key="2">
    <source>
        <dbReference type="Proteomes" id="UP000593734"/>
    </source>
</evidence>